<sequence length="117" mass="13591">MVTVNELVRELLKRKVDVTLELTEYGQLGYNVNTGAKSGLVLVEDAEQNWLMCFKRYDKDSTVGLDEDMEEVLYDLAVEVKDCMCYRDYVHSSWLDILVEFDLVAVETQTTHTIRFK</sequence>
<evidence type="ECO:0000313" key="1">
    <source>
        <dbReference type="EMBL" id="WNO47430.1"/>
    </source>
</evidence>
<protein>
    <submittedName>
        <fullName evidence="1">Uncharacterized protein</fullName>
    </submittedName>
</protein>
<accession>A0AA96KTB8</accession>
<organism evidence="1">
    <name type="scientific">Staphylococcus phage vB_VibM_10AMN12</name>
    <dbReference type="NCBI Taxonomy" id="3076785"/>
    <lineage>
        <taxon>Viruses</taxon>
        <taxon>Duplodnaviria</taxon>
        <taxon>Heunggongvirae</taxon>
        <taxon>Uroviricota</taxon>
        <taxon>Caudoviricetes</taxon>
    </lineage>
</organism>
<reference evidence="1" key="1">
    <citation type="submission" date="2023-08" db="EMBL/GenBank/DDBJ databases">
        <authorList>
            <person name="Nazir A."/>
        </authorList>
    </citation>
    <scope>NUCLEOTIDE SEQUENCE</scope>
</reference>
<proteinExistence type="predicted"/>
<dbReference type="EMBL" id="OR481006">
    <property type="protein sequence ID" value="WNO47430.1"/>
    <property type="molecule type" value="Genomic_DNA"/>
</dbReference>
<name>A0AA96KTB8_9CAUD</name>